<sequence>MRSDQEIREQLRSWVLTKSAGRDGDRVTDGTALFEERYLRSIHLPELILLLERLLEVAVDVEDLRPGDFRSIDAMMLRFGGRCGHGTGDGIGGSGVAS</sequence>
<reference evidence="2" key="1">
    <citation type="journal article" date="2019" name="Int. J. Syst. Evol. Microbiol.">
        <title>The Global Catalogue of Microorganisms (GCM) 10K type strain sequencing project: providing services to taxonomists for standard genome sequencing and annotation.</title>
        <authorList>
            <consortium name="The Broad Institute Genomics Platform"/>
            <consortium name="The Broad Institute Genome Sequencing Center for Infectious Disease"/>
            <person name="Wu L."/>
            <person name="Ma J."/>
        </authorList>
    </citation>
    <scope>NUCLEOTIDE SEQUENCE [LARGE SCALE GENOMIC DNA]</scope>
    <source>
        <strain evidence="2">CGMCC 4.7304</strain>
    </source>
</reference>
<evidence type="ECO:0008006" key="3">
    <source>
        <dbReference type="Google" id="ProtNLM"/>
    </source>
</evidence>
<dbReference type="SUPFAM" id="SSF47336">
    <property type="entry name" value="ACP-like"/>
    <property type="match status" value="1"/>
</dbReference>
<gene>
    <name evidence="1" type="ORF">ACFP1Z_29110</name>
</gene>
<evidence type="ECO:0000313" key="1">
    <source>
        <dbReference type="EMBL" id="MFC5724224.1"/>
    </source>
</evidence>
<protein>
    <recommendedName>
        <fullName evidence="3">Acyl carrier protein</fullName>
    </recommendedName>
</protein>
<dbReference type="EMBL" id="JBHSPB010000025">
    <property type="protein sequence ID" value="MFC5724224.1"/>
    <property type="molecule type" value="Genomic_DNA"/>
</dbReference>
<dbReference type="RefSeq" id="WP_390320682.1">
    <property type="nucleotide sequence ID" value="NZ_JBHSPB010000025.1"/>
</dbReference>
<dbReference type="Proteomes" id="UP001596083">
    <property type="component" value="Unassembled WGS sequence"/>
</dbReference>
<dbReference type="InterPro" id="IPR036736">
    <property type="entry name" value="ACP-like_sf"/>
</dbReference>
<comment type="caution">
    <text evidence="1">The sequence shown here is derived from an EMBL/GenBank/DDBJ whole genome shotgun (WGS) entry which is preliminary data.</text>
</comment>
<evidence type="ECO:0000313" key="2">
    <source>
        <dbReference type="Proteomes" id="UP001596083"/>
    </source>
</evidence>
<organism evidence="1 2">
    <name type="scientific">Streptomyces gamaensis</name>
    <dbReference type="NCBI Taxonomy" id="1763542"/>
    <lineage>
        <taxon>Bacteria</taxon>
        <taxon>Bacillati</taxon>
        <taxon>Actinomycetota</taxon>
        <taxon>Actinomycetes</taxon>
        <taxon>Kitasatosporales</taxon>
        <taxon>Streptomycetaceae</taxon>
        <taxon>Streptomyces</taxon>
    </lineage>
</organism>
<dbReference type="Gene3D" id="1.10.1200.10">
    <property type="entry name" value="ACP-like"/>
    <property type="match status" value="1"/>
</dbReference>
<accession>A0ABW0ZAT2</accession>
<name>A0ABW0ZAT2_9ACTN</name>
<proteinExistence type="predicted"/>
<keyword evidence="2" id="KW-1185">Reference proteome</keyword>